<evidence type="ECO:0000256" key="4">
    <source>
        <dbReference type="ARBA" id="ARBA00022475"/>
    </source>
</evidence>
<keyword evidence="4" id="KW-1003">Cell membrane</keyword>
<keyword evidence="3" id="KW-0813">Transport</keyword>
<reference evidence="9 10" key="1">
    <citation type="journal article" date="2010" name="DNA Res.">
        <title>Bacterial lifestyle in a deep-sea hydrothermal vent chimney revealed by the genome sequence of the thermophilic bacterium Deferribacter desulfuricans SSM1.</title>
        <authorList>
            <person name="Takaki Y."/>
            <person name="Shimamura S."/>
            <person name="Nakagawa S."/>
            <person name="Fukuhara Y."/>
            <person name="Horikawa H."/>
            <person name="Ankai A."/>
            <person name="Harada T."/>
            <person name="Hosoyama A."/>
            <person name="Oguchi A."/>
            <person name="Fukui S."/>
            <person name="Fujita N."/>
            <person name="Takami H."/>
            <person name="Takai K."/>
        </authorList>
    </citation>
    <scope>NUCLEOTIDE SEQUENCE [LARGE SCALE GENOMIC DNA]</scope>
    <source>
        <strain evidence="10">DSM 14783 / JCM 11476 / NBRC 101012 / SSM1</strain>
    </source>
</reference>
<dbReference type="InterPro" id="IPR038770">
    <property type="entry name" value="Na+/solute_symporter_sf"/>
</dbReference>
<sequence>MLNNILPIFLTILFGNLLKKVKLIDEIFISKTNKLIFYILLPLLLFYKIAKSDFNKTFDIKYIIIMYFSFIILIILVTPILKLLKTEKKDIGTFLMNSFRGNYAYVGLPVSYFSFGDKGLVIASIYMAFIVPVVNLLSVIVLSFSSEKSSSKKEVFYQIIFNPLAIGCIFGILFSVLKIDIPIAIDRFLSINSSATLPLALLSIGATINLQKLGNSFNLSLINTFFKLIILPVIGFIILFLINTPISLHAKIMIILLAAPAATVNFVLAKEMGGNENLSASTIILSTILSFFSYLIYLTLLQ</sequence>
<dbReference type="STRING" id="639282.DEFDS_1395"/>
<dbReference type="eggNOG" id="COG0679">
    <property type="taxonomic scope" value="Bacteria"/>
</dbReference>
<evidence type="ECO:0000256" key="2">
    <source>
        <dbReference type="ARBA" id="ARBA00010145"/>
    </source>
</evidence>
<dbReference type="GO" id="GO:0005886">
    <property type="term" value="C:plasma membrane"/>
    <property type="evidence" value="ECO:0007669"/>
    <property type="project" value="UniProtKB-SubCell"/>
</dbReference>
<feature type="transmembrane region" description="Helical" evidence="8">
    <location>
        <begin position="35"/>
        <end position="50"/>
    </location>
</feature>
<keyword evidence="10" id="KW-1185">Reference proteome</keyword>
<dbReference type="KEGG" id="ddf:DEFDS_1395"/>
<evidence type="ECO:0000256" key="1">
    <source>
        <dbReference type="ARBA" id="ARBA00004651"/>
    </source>
</evidence>
<evidence type="ECO:0000313" key="10">
    <source>
        <dbReference type="Proteomes" id="UP000001520"/>
    </source>
</evidence>
<dbReference type="HOGENOM" id="CLU_056175_3_0_0"/>
<dbReference type="RefSeq" id="WP_013008102.1">
    <property type="nucleotide sequence ID" value="NC_013939.1"/>
</dbReference>
<feature type="transmembrane region" description="Helical" evidence="8">
    <location>
        <begin position="280"/>
        <end position="300"/>
    </location>
</feature>
<dbReference type="InterPro" id="IPR004776">
    <property type="entry name" value="Mem_transp_PIN-like"/>
</dbReference>
<evidence type="ECO:0000313" key="9">
    <source>
        <dbReference type="EMBL" id="BAI80856.1"/>
    </source>
</evidence>
<dbReference type="Pfam" id="PF03547">
    <property type="entry name" value="Mem_trans"/>
    <property type="match status" value="1"/>
</dbReference>
<name>D3PE33_DEFDS</name>
<dbReference type="AlphaFoldDB" id="D3PE33"/>
<dbReference type="EMBL" id="AP011529">
    <property type="protein sequence ID" value="BAI80856.1"/>
    <property type="molecule type" value="Genomic_DNA"/>
</dbReference>
<keyword evidence="5 8" id="KW-0812">Transmembrane</keyword>
<organism evidence="9 10">
    <name type="scientific">Deferribacter desulfuricans (strain DSM 14783 / JCM 11476 / NBRC 101012 / SSM1)</name>
    <dbReference type="NCBI Taxonomy" id="639282"/>
    <lineage>
        <taxon>Bacteria</taxon>
        <taxon>Pseudomonadati</taxon>
        <taxon>Deferribacterota</taxon>
        <taxon>Deferribacteres</taxon>
        <taxon>Deferribacterales</taxon>
        <taxon>Deferribacteraceae</taxon>
        <taxon>Deferribacter</taxon>
    </lineage>
</organism>
<feature type="transmembrane region" description="Helical" evidence="8">
    <location>
        <begin position="189"/>
        <end position="210"/>
    </location>
</feature>
<dbReference type="Proteomes" id="UP000001520">
    <property type="component" value="Chromosome"/>
</dbReference>
<evidence type="ECO:0000256" key="5">
    <source>
        <dbReference type="ARBA" id="ARBA00022692"/>
    </source>
</evidence>
<dbReference type="OrthoDB" id="9786439at2"/>
<feature type="transmembrane region" description="Helical" evidence="8">
    <location>
        <begin position="156"/>
        <end position="177"/>
    </location>
</feature>
<comment type="subcellular location">
    <subcellularLocation>
        <location evidence="1">Cell membrane</location>
        <topology evidence="1">Multi-pass membrane protein</topology>
    </subcellularLocation>
</comment>
<dbReference type="PANTHER" id="PTHR36838">
    <property type="entry name" value="AUXIN EFFLUX CARRIER FAMILY PROTEIN"/>
    <property type="match status" value="1"/>
</dbReference>
<dbReference type="GO" id="GO:0055085">
    <property type="term" value="P:transmembrane transport"/>
    <property type="evidence" value="ECO:0007669"/>
    <property type="project" value="InterPro"/>
</dbReference>
<evidence type="ECO:0000256" key="6">
    <source>
        <dbReference type="ARBA" id="ARBA00022989"/>
    </source>
</evidence>
<feature type="transmembrane region" description="Helical" evidence="8">
    <location>
        <begin position="120"/>
        <end position="144"/>
    </location>
</feature>
<evidence type="ECO:0000256" key="3">
    <source>
        <dbReference type="ARBA" id="ARBA00022448"/>
    </source>
</evidence>
<keyword evidence="7 8" id="KW-0472">Membrane</keyword>
<feature type="transmembrane region" description="Helical" evidence="8">
    <location>
        <begin position="248"/>
        <end position="268"/>
    </location>
</feature>
<feature type="transmembrane region" description="Helical" evidence="8">
    <location>
        <begin position="222"/>
        <end position="242"/>
    </location>
</feature>
<accession>D3PE33</accession>
<gene>
    <name evidence="9" type="ordered locus">DEFDS_1395</name>
</gene>
<keyword evidence="6 8" id="KW-1133">Transmembrane helix</keyword>
<dbReference type="PANTHER" id="PTHR36838:SF4">
    <property type="entry name" value="AUXIN EFFLUX CARRIER FAMILY PROTEIN"/>
    <property type="match status" value="1"/>
</dbReference>
<feature type="transmembrane region" description="Helical" evidence="8">
    <location>
        <begin position="62"/>
        <end position="81"/>
    </location>
</feature>
<evidence type="ECO:0000256" key="8">
    <source>
        <dbReference type="SAM" id="Phobius"/>
    </source>
</evidence>
<protein>
    <submittedName>
        <fullName evidence="9">Auxin efflux carrier</fullName>
    </submittedName>
</protein>
<dbReference type="Gene3D" id="1.20.1530.20">
    <property type="match status" value="1"/>
</dbReference>
<proteinExistence type="inferred from homology"/>
<comment type="similarity">
    <text evidence="2">Belongs to the auxin efflux carrier (TC 2.A.69) family.</text>
</comment>
<evidence type="ECO:0000256" key="7">
    <source>
        <dbReference type="ARBA" id="ARBA00023136"/>
    </source>
</evidence>